<keyword evidence="3" id="KW-1185">Reference proteome</keyword>
<protein>
    <recommendedName>
        <fullName evidence="4">Lipoprotein</fullName>
    </recommendedName>
</protein>
<dbReference type="RefSeq" id="WP_106748825.1">
    <property type="nucleotide sequence ID" value="NZ_CP027668.1"/>
</dbReference>
<keyword evidence="1" id="KW-0732">Signal</keyword>
<dbReference type="AlphaFoldDB" id="A0A2S0NBF1"/>
<feature type="chain" id="PRO_5015472357" description="Lipoprotein" evidence="1">
    <location>
        <begin position="30"/>
        <end position="183"/>
    </location>
</feature>
<evidence type="ECO:0000313" key="3">
    <source>
        <dbReference type="Proteomes" id="UP000237889"/>
    </source>
</evidence>
<name>A0A2S0NBF1_9HYPH</name>
<sequence>MPTVTSKGAPAAALPALLLLAGCSAGLDASPPGRIDASEWAVERQVARCRATQSGGTRAAMAGGGGFAVFGSVTAVSRTGSAEDCPSILALTDEDVGEIRTLLLATAASARGMETNWQSRAGARREITLSVYPVEASRGRPCRVVASTLTVYGPADGLVGAPPPVPLDEQRFCRAGTGAWEPA</sequence>
<accession>A0A2S0NBF1</accession>
<reference evidence="2 3" key="1">
    <citation type="submission" date="2018-03" db="EMBL/GenBank/DDBJ databases">
        <title>Genome sequencing of Phreatobacter sp.</title>
        <authorList>
            <person name="Kim S.-J."/>
            <person name="Heo J."/>
            <person name="Kwon S.-W."/>
        </authorList>
    </citation>
    <scope>NUCLEOTIDE SEQUENCE [LARGE SCALE GENOMIC DNA]</scope>
    <source>
        <strain evidence="2 3">S-12</strain>
    </source>
</reference>
<evidence type="ECO:0008006" key="4">
    <source>
        <dbReference type="Google" id="ProtNLM"/>
    </source>
</evidence>
<dbReference type="KEGG" id="phr:C6569_10640"/>
<evidence type="ECO:0000313" key="2">
    <source>
        <dbReference type="EMBL" id="AVO45484.1"/>
    </source>
</evidence>
<organism evidence="2 3">
    <name type="scientific">Phreatobacter cathodiphilus</name>
    <dbReference type="NCBI Taxonomy" id="1868589"/>
    <lineage>
        <taxon>Bacteria</taxon>
        <taxon>Pseudomonadati</taxon>
        <taxon>Pseudomonadota</taxon>
        <taxon>Alphaproteobacteria</taxon>
        <taxon>Hyphomicrobiales</taxon>
        <taxon>Phreatobacteraceae</taxon>
        <taxon>Phreatobacter</taxon>
    </lineage>
</organism>
<dbReference type="Proteomes" id="UP000237889">
    <property type="component" value="Chromosome"/>
</dbReference>
<evidence type="ECO:0000256" key="1">
    <source>
        <dbReference type="SAM" id="SignalP"/>
    </source>
</evidence>
<feature type="signal peptide" evidence="1">
    <location>
        <begin position="1"/>
        <end position="29"/>
    </location>
</feature>
<dbReference type="EMBL" id="CP027668">
    <property type="protein sequence ID" value="AVO45484.1"/>
    <property type="molecule type" value="Genomic_DNA"/>
</dbReference>
<dbReference type="OrthoDB" id="8479999at2"/>
<proteinExistence type="predicted"/>
<dbReference type="PROSITE" id="PS51257">
    <property type="entry name" value="PROKAR_LIPOPROTEIN"/>
    <property type="match status" value="1"/>
</dbReference>
<gene>
    <name evidence="2" type="ORF">C6569_10640</name>
</gene>